<dbReference type="Pfam" id="PF00264">
    <property type="entry name" value="Tyrosinase"/>
    <property type="match status" value="1"/>
</dbReference>
<dbReference type="PROSITE" id="PS00497">
    <property type="entry name" value="TYROSINASE_1"/>
    <property type="match status" value="1"/>
</dbReference>
<feature type="domain" description="Tyrosinase copper-binding" evidence="12">
    <location>
        <begin position="366"/>
        <end position="377"/>
    </location>
</feature>
<dbReference type="PRINTS" id="PR00092">
    <property type="entry name" value="TYROSINASE"/>
</dbReference>
<keyword evidence="6 8" id="KW-0186">Copper</keyword>
<accession>A0A7J0E088</accession>
<dbReference type="PANTHER" id="PTHR11474:SF76">
    <property type="entry name" value="SHKT DOMAIN-CONTAINING PROTEIN"/>
    <property type="match status" value="1"/>
</dbReference>
<dbReference type="GO" id="GO:0005507">
    <property type="term" value="F:copper ion binding"/>
    <property type="evidence" value="ECO:0007669"/>
    <property type="project" value="UniProtKB-ARBA"/>
</dbReference>
<evidence type="ECO:0000256" key="4">
    <source>
        <dbReference type="ARBA" id="ARBA00022784"/>
    </source>
</evidence>
<dbReference type="InterPro" id="IPR016213">
    <property type="entry name" value="Polyphenol_oxidase"/>
</dbReference>
<reference evidence="14" key="1">
    <citation type="submission" date="2019-07" db="EMBL/GenBank/DDBJ databases">
        <title>De Novo Assembly of kiwifruit Actinidia rufa.</title>
        <authorList>
            <person name="Sugita-Konishi S."/>
            <person name="Sato K."/>
            <person name="Mori E."/>
            <person name="Abe Y."/>
            <person name="Kisaki G."/>
            <person name="Hamano K."/>
            <person name="Suezawa K."/>
            <person name="Otani M."/>
            <person name="Fukuda T."/>
            <person name="Manabe T."/>
            <person name="Gomi K."/>
            <person name="Tabuchi M."/>
            <person name="Akimitsu K."/>
            <person name="Kataoka I."/>
        </authorList>
    </citation>
    <scope>NUCLEOTIDE SEQUENCE [LARGE SCALE GENOMIC DNA]</scope>
    <source>
        <strain evidence="14">cv. Fuchu</strain>
    </source>
</reference>
<dbReference type="InterPro" id="IPR022739">
    <property type="entry name" value="Polyphenol_oxidase_cen"/>
</dbReference>
<keyword evidence="5" id="KW-0560">Oxidoreductase</keyword>
<dbReference type="Gene3D" id="1.10.1280.10">
    <property type="entry name" value="Di-copper center containing domain from catechol oxidase"/>
    <property type="match status" value="1"/>
</dbReference>
<keyword evidence="3 8" id="KW-0479">Metal-binding</keyword>
<proteinExistence type="inferred from homology"/>
<feature type="disulfide bond" evidence="9">
    <location>
        <begin position="111"/>
        <end position="126"/>
    </location>
</feature>
<dbReference type="Pfam" id="PF12143">
    <property type="entry name" value="PPO1_KFDV"/>
    <property type="match status" value="1"/>
</dbReference>
<feature type="binding site" evidence="8">
    <location>
        <position position="343"/>
    </location>
    <ligand>
        <name>Cu cation</name>
        <dbReference type="ChEBI" id="CHEBI:23378"/>
        <label>B</label>
    </ligand>
</feature>
<dbReference type="Pfam" id="PF12142">
    <property type="entry name" value="PPO1_DWL"/>
    <property type="match status" value="1"/>
</dbReference>
<evidence type="ECO:0000256" key="10">
    <source>
        <dbReference type="PIRSR" id="PIRSR000290-3"/>
    </source>
</evidence>
<dbReference type="InterPro" id="IPR002227">
    <property type="entry name" value="Tyrosinase_Cu-bd"/>
</dbReference>
<sequence length="601" mass="66970">MATFSPPTTTTTTRVAAVATSSTTLSSSPFFKRTLQLSTIGKHKHCFKVSCKALDGEKNPNVPSKNSQTSQGKFDRRDVLIGLGGLYGAAGLAADPLAFADPLTAPDISKCGSADLPTGAKPTNCCPPRSTKVIDFKLPRPANTMRVRPAAHLANKEYIAKFNKAIQLMKDLPDSDPRSFTQQANVHCAYCDGAYSQVGFPDLDIQVHNSWIFFPWHRYYLYFFEKILGKLIDDPNFAIPYWNWDAPAGMTMPAIYADPNSPLYDKLRDAKHQPPNLVDLDYNGRDENTPSQQQINSNLTIMYRQVVSSGRTPQLFLGSTYRAGDEPDPGAGSLENIPHGPVHIWCGDRTQPNLEDMGNFYSAARDPIFYAHHSNVDRMWSIWKTLGGRRQDFTDPDWLNAGFVFYDENADLVRVKVKDCVDTRKLGYVYQDVDIPWLTNKPTPRVANISGKTNNAGEAIAAETPMNADDVFPRKLDGVVKVMVPRPKKRRSKKQKEEEEEVLVIEGIEVPRDVFAKFDVFINDEDEATSGPDKTEFAGSFVNVPHKHKHHKKIKTRLRLGISELLEDLDAEDDEGVLVTLVPKYGSGDVIIGGVKIEFDS</sequence>
<evidence type="ECO:0000313" key="14">
    <source>
        <dbReference type="Proteomes" id="UP000585474"/>
    </source>
</evidence>
<dbReference type="PIRSF" id="PIRSF000290">
    <property type="entry name" value="PPO_plant"/>
    <property type="match status" value="1"/>
</dbReference>
<comment type="subunit">
    <text evidence="2">Monomer.</text>
</comment>
<organism evidence="13 14">
    <name type="scientific">Actinidia rufa</name>
    <dbReference type="NCBI Taxonomy" id="165716"/>
    <lineage>
        <taxon>Eukaryota</taxon>
        <taxon>Viridiplantae</taxon>
        <taxon>Streptophyta</taxon>
        <taxon>Embryophyta</taxon>
        <taxon>Tracheophyta</taxon>
        <taxon>Spermatophyta</taxon>
        <taxon>Magnoliopsida</taxon>
        <taxon>eudicotyledons</taxon>
        <taxon>Gunneridae</taxon>
        <taxon>Pentapetalae</taxon>
        <taxon>asterids</taxon>
        <taxon>Ericales</taxon>
        <taxon>Actinidiaceae</taxon>
        <taxon>Actinidia</taxon>
    </lineage>
</organism>
<feature type="binding site" evidence="8">
    <location>
        <position position="217"/>
    </location>
    <ligand>
        <name>Cu cation</name>
        <dbReference type="ChEBI" id="CHEBI:23378"/>
        <label>A</label>
    </ligand>
</feature>
<gene>
    <name evidence="13" type="ORF">Acr_00g0101880</name>
</gene>
<evidence type="ECO:0000256" key="2">
    <source>
        <dbReference type="ARBA" id="ARBA00011245"/>
    </source>
</evidence>
<keyword evidence="4" id="KW-0883">Thioether bond</keyword>
<evidence type="ECO:0000256" key="3">
    <source>
        <dbReference type="ARBA" id="ARBA00022723"/>
    </source>
</evidence>
<name>A0A7J0E088_9ERIC</name>
<evidence type="ECO:0000256" key="5">
    <source>
        <dbReference type="ARBA" id="ARBA00023002"/>
    </source>
</evidence>
<evidence type="ECO:0000256" key="8">
    <source>
        <dbReference type="PIRSR" id="PIRSR000290-1"/>
    </source>
</evidence>
<dbReference type="AlphaFoldDB" id="A0A7J0E088"/>
<feature type="cross-link" description="2'-(S-cysteinyl)-histidine (Cys-His)" evidence="10">
    <location>
        <begin position="191"/>
        <end position="208"/>
    </location>
</feature>
<dbReference type="PANTHER" id="PTHR11474">
    <property type="entry name" value="TYROSINASE FAMILY MEMBER"/>
    <property type="match status" value="1"/>
</dbReference>
<dbReference type="FunFam" id="1.10.1280.10:FF:000007">
    <property type="entry name" value="Polyphenol oxidase, chloroplastic"/>
    <property type="match status" value="1"/>
</dbReference>
<dbReference type="OrthoDB" id="6132182at2759"/>
<comment type="similarity">
    <text evidence="1">Belongs to the tyrosinase family.</text>
</comment>
<feature type="disulfide bond" evidence="9">
    <location>
        <begin position="125"/>
        <end position="188"/>
    </location>
</feature>
<dbReference type="Proteomes" id="UP000585474">
    <property type="component" value="Unassembled WGS sequence"/>
</dbReference>
<keyword evidence="14" id="KW-1185">Reference proteome</keyword>
<feature type="domain" description="Tyrosinase copper-binding" evidence="11">
    <location>
        <begin position="208"/>
        <end position="225"/>
    </location>
</feature>
<evidence type="ECO:0000256" key="6">
    <source>
        <dbReference type="ARBA" id="ARBA00023008"/>
    </source>
</evidence>
<evidence type="ECO:0000259" key="12">
    <source>
        <dbReference type="PROSITE" id="PS00498"/>
    </source>
</evidence>
<dbReference type="InterPro" id="IPR022740">
    <property type="entry name" value="Polyphenol_oxidase_C"/>
</dbReference>
<evidence type="ECO:0000256" key="9">
    <source>
        <dbReference type="PIRSR" id="PIRSR000290-2"/>
    </source>
</evidence>
<feature type="binding site" evidence="8">
    <location>
        <position position="187"/>
    </location>
    <ligand>
        <name>Cu cation</name>
        <dbReference type="ChEBI" id="CHEBI:23378"/>
        <label>A</label>
    </ligand>
</feature>
<feature type="binding site" evidence="8">
    <location>
        <position position="373"/>
    </location>
    <ligand>
        <name>Cu cation</name>
        <dbReference type="ChEBI" id="CHEBI:23378"/>
        <label>B</label>
    </ligand>
</feature>
<evidence type="ECO:0000256" key="7">
    <source>
        <dbReference type="ARBA" id="ARBA00023157"/>
    </source>
</evidence>
<feature type="binding site" evidence="8">
    <location>
        <position position="339"/>
    </location>
    <ligand>
        <name>Cu cation</name>
        <dbReference type="ChEBI" id="CHEBI:23378"/>
        <label>B</label>
    </ligand>
</feature>
<dbReference type="InterPro" id="IPR008922">
    <property type="entry name" value="Di-copper_centre_dom_sf"/>
</dbReference>
<dbReference type="SUPFAM" id="SSF48056">
    <property type="entry name" value="Di-copper centre-containing domain"/>
    <property type="match status" value="1"/>
</dbReference>
<protein>
    <recommendedName>
        <fullName evidence="11 12">Tyrosinase copper-binding domain-containing protein</fullName>
    </recommendedName>
</protein>
<comment type="cofactor">
    <cofactor evidence="8">
        <name>Cu(2+)</name>
        <dbReference type="ChEBI" id="CHEBI:29036"/>
    </cofactor>
    <text evidence="8">Binds 2 copper ions per subunit.</text>
</comment>
<dbReference type="PROSITE" id="PS00498">
    <property type="entry name" value="TYROSINASE_2"/>
    <property type="match status" value="1"/>
</dbReference>
<dbReference type="GO" id="GO:0046148">
    <property type="term" value="P:pigment biosynthetic process"/>
    <property type="evidence" value="ECO:0007669"/>
    <property type="project" value="InterPro"/>
</dbReference>
<keyword evidence="7 9" id="KW-1015">Disulfide bond</keyword>
<comment type="caution">
    <text evidence="13">The sequence shown here is derived from an EMBL/GenBank/DDBJ whole genome shotgun (WGS) entry which is preliminary data.</text>
</comment>
<dbReference type="EMBL" id="BJWL01000466">
    <property type="protein sequence ID" value="GFS46382.1"/>
    <property type="molecule type" value="Genomic_DNA"/>
</dbReference>
<evidence type="ECO:0000259" key="11">
    <source>
        <dbReference type="PROSITE" id="PS00497"/>
    </source>
</evidence>
<dbReference type="GO" id="GO:0004097">
    <property type="term" value="F:catechol oxidase activity"/>
    <property type="evidence" value="ECO:0007669"/>
    <property type="project" value="InterPro"/>
</dbReference>
<evidence type="ECO:0000313" key="13">
    <source>
        <dbReference type="EMBL" id="GFS46382.1"/>
    </source>
</evidence>
<dbReference type="InterPro" id="IPR050316">
    <property type="entry name" value="Tyrosinase/Hemocyanin"/>
</dbReference>
<feature type="binding site" evidence="8">
    <location>
        <position position="208"/>
    </location>
    <ligand>
        <name>Cu cation</name>
        <dbReference type="ChEBI" id="CHEBI:23378"/>
        <label>A</label>
    </ligand>
</feature>
<evidence type="ECO:0000256" key="1">
    <source>
        <dbReference type="ARBA" id="ARBA00009928"/>
    </source>
</evidence>